<evidence type="ECO:0000313" key="2">
    <source>
        <dbReference type="EMBL" id="ESK81582.1"/>
    </source>
</evidence>
<feature type="compositionally biased region" description="Acidic residues" evidence="1">
    <location>
        <begin position="440"/>
        <end position="452"/>
    </location>
</feature>
<organism evidence="2 3">
    <name type="scientific">Moniliophthora roreri (strain MCA 2997)</name>
    <name type="common">Cocoa frosty pod rot fungus</name>
    <name type="synonym">Crinipellis roreri</name>
    <dbReference type="NCBI Taxonomy" id="1381753"/>
    <lineage>
        <taxon>Eukaryota</taxon>
        <taxon>Fungi</taxon>
        <taxon>Dikarya</taxon>
        <taxon>Basidiomycota</taxon>
        <taxon>Agaricomycotina</taxon>
        <taxon>Agaricomycetes</taxon>
        <taxon>Agaricomycetidae</taxon>
        <taxon>Agaricales</taxon>
        <taxon>Marasmiineae</taxon>
        <taxon>Marasmiaceae</taxon>
        <taxon>Moniliophthora</taxon>
    </lineage>
</organism>
<gene>
    <name evidence="2" type="ORF">Moror_11145</name>
</gene>
<feature type="region of interest" description="Disordered" evidence="1">
    <location>
        <begin position="411"/>
        <end position="452"/>
    </location>
</feature>
<feature type="region of interest" description="Disordered" evidence="1">
    <location>
        <begin position="250"/>
        <end position="282"/>
    </location>
</feature>
<dbReference type="EMBL" id="AWSO01002363">
    <property type="protein sequence ID" value="ESK81582.1"/>
    <property type="molecule type" value="Genomic_DNA"/>
</dbReference>
<feature type="compositionally biased region" description="Low complexity" evidence="1">
    <location>
        <begin position="153"/>
        <end position="167"/>
    </location>
</feature>
<reference evidence="2 3" key="1">
    <citation type="journal article" date="2014" name="BMC Genomics">
        <title>Genome and secretome analysis of the hemibiotrophic fungal pathogen, Moniliophthora roreri, which causes frosty pod rot disease of cacao: mechanisms of the biotrophic and necrotrophic phases.</title>
        <authorList>
            <person name="Meinhardt L.W."/>
            <person name="Costa G.G.L."/>
            <person name="Thomazella D.P.T."/>
            <person name="Teixeira P.J.P.L."/>
            <person name="Carazzolle M.F."/>
            <person name="Schuster S.C."/>
            <person name="Carlson J.E."/>
            <person name="Guiltinan M.J."/>
            <person name="Mieczkowski P."/>
            <person name="Farmer A."/>
            <person name="Ramaraj T."/>
            <person name="Crozier J."/>
            <person name="Davis R.E."/>
            <person name="Shao J."/>
            <person name="Melnick R.L."/>
            <person name="Pereira G.A.G."/>
            <person name="Bailey B.A."/>
        </authorList>
    </citation>
    <scope>NUCLEOTIDE SEQUENCE [LARGE SCALE GENOMIC DNA]</scope>
    <source>
        <strain evidence="2 3">MCA 2997</strain>
    </source>
</reference>
<evidence type="ECO:0000313" key="3">
    <source>
        <dbReference type="Proteomes" id="UP000017559"/>
    </source>
</evidence>
<feature type="region of interest" description="Disordered" evidence="1">
    <location>
        <begin position="132"/>
        <end position="171"/>
    </location>
</feature>
<proteinExistence type="predicted"/>
<protein>
    <recommendedName>
        <fullName evidence="4">Reverse transcriptase-rnase h-integrase</fullName>
    </recommendedName>
</protein>
<sequence>MSNASSTASSSSLAGSQPTRNLSPVPTVSGEGRYGENITFPNGLKPNPYQLLHLFNTKQYDDQIRNAADQHNRLEPCVKSLFFLRTQQKLFERIVESCSLEIANQVMYACNYQLGLEGPITIPERCQNTLIPSPSTSSTVSDDEQTGTDIPVPTSTTTGASSLGSPTNPWATKLDSPPLPVPPPIPTTPSFILTPLLIPTSNIRSSQSTPLPPLNPNLRPPLTPEIFRHLKPQFHPRVEHIPTVGGEVALAESEAGAEDEDRENRTPKNVEDPPIISLRSPTPAPTLMMQLVNRISALCADWSAISPDIARSTCVADASRLSLDIHLDTALTNEGLAALRVEGLIRAQTLCRMVAVMTMSETITTSPTTISEGNVEMLVKEYDQDAQLLFVGADPKKVRLLSVEERQAMGWQLPTDPPATPMMEVEDEMPEIDDRPDTSYDYDAELYGDGES</sequence>
<evidence type="ECO:0000256" key="1">
    <source>
        <dbReference type="SAM" id="MobiDB-lite"/>
    </source>
</evidence>
<evidence type="ECO:0008006" key="4">
    <source>
        <dbReference type="Google" id="ProtNLM"/>
    </source>
</evidence>
<dbReference type="OrthoDB" id="2506944at2759"/>
<dbReference type="HOGENOM" id="CLU_036636_1_0_1"/>
<feature type="compositionally biased region" description="Basic and acidic residues" evidence="1">
    <location>
        <begin position="262"/>
        <end position="271"/>
    </location>
</feature>
<dbReference type="Proteomes" id="UP000017559">
    <property type="component" value="Unassembled WGS sequence"/>
</dbReference>
<accession>V2WJ22</accession>
<feature type="compositionally biased region" description="Polar residues" evidence="1">
    <location>
        <begin position="17"/>
        <end position="26"/>
    </location>
</feature>
<comment type="caution">
    <text evidence="2">The sequence shown here is derived from an EMBL/GenBank/DDBJ whole genome shotgun (WGS) entry which is preliminary data.</text>
</comment>
<keyword evidence="3" id="KW-1185">Reference proteome</keyword>
<feature type="region of interest" description="Disordered" evidence="1">
    <location>
        <begin position="1"/>
        <end position="40"/>
    </location>
</feature>
<dbReference type="KEGG" id="mrr:Moror_11145"/>
<feature type="compositionally biased region" description="Low complexity" evidence="1">
    <location>
        <begin position="1"/>
        <end position="16"/>
    </location>
</feature>
<name>V2WJ22_MONRO</name>
<dbReference type="AlphaFoldDB" id="V2WJ22"/>